<feature type="transmembrane region" description="Helical" evidence="8">
    <location>
        <begin position="196"/>
        <end position="217"/>
    </location>
</feature>
<organism evidence="9">
    <name type="scientific">Paulinella micropora</name>
    <dbReference type="NCBI Taxonomy" id="1928728"/>
    <lineage>
        <taxon>Eukaryota</taxon>
        <taxon>Sar</taxon>
        <taxon>Rhizaria</taxon>
        <taxon>Cercozoa</taxon>
        <taxon>Imbricatea</taxon>
        <taxon>Silicofilosea</taxon>
        <taxon>Euglyphida</taxon>
        <taxon>Paulinellidae</taxon>
        <taxon>Paulinella</taxon>
    </lineage>
</organism>
<feature type="transmembrane region" description="Helical" evidence="8">
    <location>
        <begin position="256"/>
        <end position="278"/>
    </location>
</feature>
<keyword evidence="7 8" id="KW-0472">Membrane</keyword>
<evidence type="ECO:0000256" key="4">
    <source>
        <dbReference type="ARBA" id="ARBA00022960"/>
    </source>
</evidence>
<dbReference type="PANTHER" id="PTHR43486:SF1">
    <property type="entry name" value="LIPID II FLIPPASE MURJ-RELATED"/>
    <property type="match status" value="1"/>
</dbReference>
<gene>
    <name evidence="9" type="ORF">PCKR_506</name>
</gene>
<geneLocation type="plastid" evidence="9"/>
<evidence type="ECO:0000256" key="7">
    <source>
        <dbReference type="ARBA" id="ARBA00023136"/>
    </source>
</evidence>
<keyword evidence="3 8" id="KW-0812">Transmembrane</keyword>
<feature type="transmembrane region" description="Helical" evidence="8">
    <location>
        <begin position="361"/>
        <end position="385"/>
    </location>
</feature>
<dbReference type="PANTHER" id="PTHR43486">
    <property type="entry name" value="LIPID II FLIPPASE MURJ-RELATED"/>
    <property type="match status" value="1"/>
</dbReference>
<protein>
    <submittedName>
        <fullName evidence="9">Integral membrane protein MviN</fullName>
    </submittedName>
</protein>
<dbReference type="InterPro" id="IPR004268">
    <property type="entry name" value="MurJ"/>
</dbReference>
<feature type="transmembrane region" description="Helical" evidence="8">
    <location>
        <begin position="163"/>
        <end position="184"/>
    </location>
</feature>
<dbReference type="GO" id="GO:0008360">
    <property type="term" value="P:regulation of cell shape"/>
    <property type="evidence" value="ECO:0007669"/>
    <property type="project" value="UniProtKB-KW"/>
</dbReference>
<comment type="subcellular location">
    <subcellularLocation>
        <location evidence="1">Cell membrane</location>
        <topology evidence="1">Multi-pass membrane protein</topology>
    </subcellularLocation>
</comment>
<feature type="transmembrane region" description="Helical" evidence="8">
    <location>
        <begin position="131"/>
        <end position="151"/>
    </location>
</feature>
<dbReference type="PRINTS" id="PR01806">
    <property type="entry name" value="VIRFACTRMVIN"/>
</dbReference>
<evidence type="ECO:0000256" key="8">
    <source>
        <dbReference type="SAM" id="Phobius"/>
    </source>
</evidence>
<keyword evidence="2" id="KW-1003">Cell membrane</keyword>
<evidence type="ECO:0000256" key="5">
    <source>
        <dbReference type="ARBA" id="ARBA00022984"/>
    </source>
</evidence>
<evidence type="ECO:0000256" key="1">
    <source>
        <dbReference type="ARBA" id="ARBA00004651"/>
    </source>
</evidence>
<feature type="transmembrane region" description="Helical" evidence="8">
    <location>
        <begin position="495"/>
        <end position="519"/>
    </location>
</feature>
<feature type="transmembrane region" description="Helical" evidence="8">
    <location>
        <begin position="461"/>
        <end position="483"/>
    </location>
</feature>
<dbReference type="EMBL" id="KX897545">
    <property type="protein sequence ID" value="APP88288.1"/>
    <property type="molecule type" value="Genomic_DNA"/>
</dbReference>
<reference evidence="9" key="1">
    <citation type="journal article" date="2017" name="Protist">
        <title>Diversity of the Photosynthetic Paulinella Species, with the Description of Paulinella micropora sp. nov. and the Chromatophore Genome Sequence for strain KR01.</title>
        <authorList>
            <person name="Lhee D."/>
            <person name="Yang E.C."/>
            <person name="Kim J.I."/>
            <person name="Nakayama T."/>
            <person name="Zuccarello G."/>
            <person name="Andersen R.A."/>
            <person name="Yoon H.S."/>
        </authorList>
    </citation>
    <scope>NUCLEOTIDE SEQUENCE</scope>
    <source>
        <strain evidence="9">KR01</strain>
    </source>
</reference>
<evidence type="ECO:0000256" key="2">
    <source>
        <dbReference type="ARBA" id="ARBA00022475"/>
    </source>
</evidence>
<sequence>MAKSLPYIALIVAVATALSKLIGLLRQQAIASIFGIGVAYDSYSYAYILPGFLLILLGGINGPFHNAIVSILIHRPINERNYIIAAVNTLIGTILCGVTGLLLIMADLLITLVGPGLTPELHEIAVHQLQIMAPISLFAGFIGLNFGILHVSEEFWLPSVSPILSSLTVICGIGLLWLHLGASINAPEQALLGGSVLASATLIGAIVQWFAQLLFLYKRGFNKLTLLWDWSHPGVWELLKIMGPATLSSGMLQINVLVDLFFASGIVGAAAALSYSGILVQTPLGLVSSTLLVPLLPTLARLSASKDYKNLVKRIRQGLILSNFTMFIVSGLMIVLSYPIVELLYARGAFNDYAKDTVSTLLMTYAIGMPTYLGRDVLVRIFYALSDGLTPLRFSVIGILFNVIFDWIFIGGPSPWGLQLPTFNHGTSGLVLSTVAVNILTYFALLFALQSKLNLLPLSKWGVSSFWLLVSAILSSLFAWQITERISWSNDIVSHGIQICFCGILSLAIYIISTFFIGVPEIHKFILNLRKSHRSPY</sequence>
<dbReference type="AlphaFoldDB" id="A0A1L5YC63"/>
<evidence type="ECO:0000256" key="6">
    <source>
        <dbReference type="ARBA" id="ARBA00022989"/>
    </source>
</evidence>
<keyword evidence="6 8" id="KW-1133">Transmembrane helix</keyword>
<keyword evidence="5" id="KW-0573">Peptidoglycan synthesis</keyword>
<feature type="transmembrane region" description="Helical" evidence="8">
    <location>
        <begin position="284"/>
        <end position="300"/>
    </location>
</feature>
<feature type="transmembrane region" description="Helical" evidence="8">
    <location>
        <begin position="320"/>
        <end position="341"/>
    </location>
</feature>
<feature type="transmembrane region" description="Helical" evidence="8">
    <location>
        <begin position="430"/>
        <end position="449"/>
    </location>
</feature>
<proteinExistence type="inferred from homology"/>
<dbReference type="NCBIfam" id="TIGR01695">
    <property type="entry name" value="murJ_mviN"/>
    <property type="match status" value="1"/>
</dbReference>
<accession>A0A1L5YC63</accession>
<keyword evidence="4" id="KW-0133">Cell shape</keyword>
<name>A0A1L5YC63_9EUKA</name>
<keyword evidence="9" id="KW-0934">Plastid</keyword>
<feature type="transmembrane region" description="Helical" evidence="8">
    <location>
        <begin position="47"/>
        <end position="73"/>
    </location>
</feature>
<dbReference type="CDD" id="cd13123">
    <property type="entry name" value="MATE_MurJ_like"/>
    <property type="match status" value="1"/>
</dbReference>
<dbReference type="HAMAP" id="MF_02078">
    <property type="entry name" value="MurJ_MviN"/>
    <property type="match status" value="1"/>
</dbReference>
<feature type="transmembrane region" description="Helical" evidence="8">
    <location>
        <begin position="85"/>
        <end position="111"/>
    </location>
</feature>
<evidence type="ECO:0000313" key="9">
    <source>
        <dbReference type="EMBL" id="APP88288.1"/>
    </source>
</evidence>
<evidence type="ECO:0000256" key="3">
    <source>
        <dbReference type="ARBA" id="ARBA00022692"/>
    </source>
</evidence>
<dbReference type="Pfam" id="PF03023">
    <property type="entry name" value="MurJ"/>
    <property type="match status" value="1"/>
</dbReference>
<feature type="transmembrane region" description="Helical" evidence="8">
    <location>
        <begin position="392"/>
        <end position="410"/>
    </location>
</feature>
<dbReference type="GO" id="GO:0005886">
    <property type="term" value="C:plasma membrane"/>
    <property type="evidence" value="ECO:0007669"/>
    <property type="project" value="UniProtKB-SubCell"/>
</dbReference>